<dbReference type="Pfam" id="PF13908">
    <property type="entry name" value="Shisa_N"/>
    <property type="match status" value="1"/>
</dbReference>
<keyword evidence="1" id="KW-1133">Transmembrane helix</keyword>
<name>A0A813QNI9_ADIRI</name>
<evidence type="ECO:0000313" key="4">
    <source>
        <dbReference type="Proteomes" id="UP000663828"/>
    </source>
</evidence>
<keyword evidence="1" id="KW-0812">Transmembrane</keyword>
<evidence type="ECO:0000259" key="2">
    <source>
        <dbReference type="Pfam" id="PF13908"/>
    </source>
</evidence>
<reference evidence="3" key="1">
    <citation type="submission" date="2021-02" db="EMBL/GenBank/DDBJ databases">
        <authorList>
            <person name="Nowell W R."/>
        </authorList>
    </citation>
    <scope>NUCLEOTIDE SEQUENCE</scope>
</reference>
<dbReference type="InterPro" id="IPR053891">
    <property type="entry name" value="Shisa_N"/>
</dbReference>
<feature type="domain" description="Shisa N-terminal" evidence="2">
    <location>
        <begin position="3"/>
        <end position="41"/>
    </location>
</feature>
<protein>
    <recommendedName>
        <fullName evidence="2">Shisa N-terminal domain-containing protein</fullName>
    </recommendedName>
</protein>
<dbReference type="Proteomes" id="UP000663828">
    <property type="component" value="Unassembled WGS sequence"/>
</dbReference>
<keyword evidence="1" id="KW-0472">Membrane</keyword>
<comment type="caution">
    <text evidence="3">The sequence shown here is derived from an EMBL/GenBank/DDBJ whole genome shotgun (WGS) entry which is preliminary data.</text>
</comment>
<evidence type="ECO:0000256" key="1">
    <source>
        <dbReference type="SAM" id="Phobius"/>
    </source>
</evidence>
<dbReference type="AlphaFoldDB" id="A0A813QNI9"/>
<accession>A0A813QNI9</accession>
<sequence>MSKSCPGFLDRHGIWNNGFDCSSSRVCCGTETNRYCCIPSSKTSSFFSSTTSLTPDQSSEDLDSYILRTSNSLLTEKWFFIRMCTAGIFVASVLLVCIIIYLCITSIRHCKRQKRMSLAQLPSPILTEPKRSLSNRISTISHASSDGKSTYTDTSIVLQTPLNMYPTNHSRNSTASSSLSSYYMYPNELEYLCK</sequence>
<organism evidence="3 4">
    <name type="scientific">Adineta ricciae</name>
    <name type="common">Rotifer</name>
    <dbReference type="NCBI Taxonomy" id="249248"/>
    <lineage>
        <taxon>Eukaryota</taxon>
        <taxon>Metazoa</taxon>
        <taxon>Spiralia</taxon>
        <taxon>Gnathifera</taxon>
        <taxon>Rotifera</taxon>
        <taxon>Eurotatoria</taxon>
        <taxon>Bdelloidea</taxon>
        <taxon>Adinetida</taxon>
        <taxon>Adinetidae</taxon>
        <taxon>Adineta</taxon>
    </lineage>
</organism>
<evidence type="ECO:0000313" key="3">
    <source>
        <dbReference type="EMBL" id="CAF0769609.1"/>
    </source>
</evidence>
<gene>
    <name evidence="3" type="ORF">XAT740_LOCUS1380</name>
</gene>
<proteinExistence type="predicted"/>
<keyword evidence="4" id="KW-1185">Reference proteome</keyword>
<feature type="transmembrane region" description="Helical" evidence="1">
    <location>
        <begin position="79"/>
        <end position="104"/>
    </location>
</feature>
<dbReference type="EMBL" id="CAJNOR010000042">
    <property type="protein sequence ID" value="CAF0769609.1"/>
    <property type="molecule type" value="Genomic_DNA"/>
</dbReference>